<dbReference type="Proteomes" id="UP000274046">
    <property type="component" value="Unassembled WGS sequence"/>
</dbReference>
<keyword evidence="9" id="KW-1185">Reference proteome</keyword>
<comment type="similarity">
    <text evidence="2">Belongs to the SusD family.</text>
</comment>
<keyword evidence="3" id="KW-0732">Signal</keyword>
<evidence type="ECO:0000256" key="4">
    <source>
        <dbReference type="ARBA" id="ARBA00023136"/>
    </source>
</evidence>
<proteinExistence type="inferred from homology"/>
<keyword evidence="4" id="KW-0472">Membrane</keyword>
<evidence type="ECO:0000256" key="2">
    <source>
        <dbReference type="ARBA" id="ARBA00006275"/>
    </source>
</evidence>
<dbReference type="InterPro" id="IPR012944">
    <property type="entry name" value="SusD_RagB_dom"/>
</dbReference>
<dbReference type="Pfam" id="PF14322">
    <property type="entry name" value="SusD-like_3"/>
    <property type="match status" value="1"/>
</dbReference>
<dbReference type="SUPFAM" id="SSF48452">
    <property type="entry name" value="TPR-like"/>
    <property type="match status" value="1"/>
</dbReference>
<comment type="caution">
    <text evidence="8">The sequence shown here is derived from an EMBL/GenBank/DDBJ whole genome shotgun (WGS) entry which is preliminary data.</text>
</comment>
<evidence type="ECO:0000259" key="6">
    <source>
        <dbReference type="Pfam" id="PF07980"/>
    </source>
</evidence>
<feature type="domain" description="RagB/SusD" evidence="6">
    <location>
        <begin position="297"/>
        <end position="588"/>
    </location>
</feature>
<dbReference type="GO" id="GO:0009279">
    <property type="term" value="C:cell outer membrane"/>
    <property type="evidence" value="ECO:0007669"/>
    <property type="project" value="UniProtKB-SubCell"/>
</dbReference>
<dbReference type="PROSITE" id="PS51257">
    <property type="entry name" value="PROKAR_LIPOPROTEIN"/>
    <property type="match status" value="1"/>
</dbReference>
<evidence type="ECO:0000313" key="8">
    <source>
        <dbReference type="EMBL" id="RNL54752.1"/>
    </source>
</evidence>
<dbReference type="Gene3D" id="1.25.40.390">
    <property type="match status" value="1"/>
</dbReference>
<evidence type="ECO:0000256" key="5">
    <source>
        <dbReference type="ARBA" id="ARBA00023237"/>
    </source>
</evidence>
<sequence length="588" mass="66085">MRKSFSIYLFFVCLMALQSCKKFEDEPKDLDTYDIIFDPADLNAVRAQEFLNNIYTFLPTGFARVGGDFLDAATDDAVSIVPISSITYYTNGIVSVVNNPDQYFSNAYFGIRQANIFLANSAKIPVPAGNPIRTKRFNAEARFIRAFLYFQLLQRYGGVPLISDNVFTLNDNLQLKRNTFEECVNYIASECDAIKPDLYPDNDSNANNFGRIVQGAAVALKCRLYLYAASPLFNGGGVEADSELKKLTGYLTTDITRWQKVVDAVAEFKALGNYYSLQTGAAASGYRNIFINKKNSEVIFAKQSVNNFDIENNNAPVGYVGFAAIAGGGRTNPTQNFVDAFTTINGKPISQDLKSTTNPNGYDPASPYANRDPRFYVTVFFSNANTPSAANYNWLNRAVETFEGGRDKPNNNLVTQTRTGYYLRKFMGNFVTGTTYSQQSHNFIYFRYAEILLNNAEALNELGGRTEDAVKEIIEIRKRAGINAGTDARYGIPSGTSQAAMRDIIRNERRIELSFEEHRFYDVRRWKNANTELNKTLTGMKITREANGSYTHEIIPVVSIAFQDKLYHNPFPYDETVKNSALRQNFGW</sequence>
<dbReference type="InterPro" id="IPR033985">
    <property type="entry name" value="SusD-like_N"/>
</dbReference>
<evidence type="ECO:0000313" key="9">
    <source>
        <dbReference type="Proteomes" id="UP000274046"/>
    </source>
</evidence>
<comment type="subcellular location">
    <subcellularLocation>
        <location evidence="1">Cell outer membrane</location>
    </subcellularLocation>
</comment>
<dbReference type="EMBL" id="RBEE01000010">
    <property type="protein sequence ID" value="RNL54752.1"/>
    <property type="molecule type" value="Genomic_DNA"/>
</dbReference>
<feature type="domain" description="SusD-like N-terminal" evidence="7">
    <location>
        <begin position="69"/>
        <end position="226"/>
    </location>
</feature>
<gene>
    <name evidence="8" type="ORF">D7004_06415</name>
</gene>
<keyword evidence="5" id="KW-0998">Cell outer membrane</keyword>
<dbReference type="RefSeq" id="WP_123205042.1">
    <property type="nucleotide sequence ID" value="NZ_RBEE01000010.1"/>
</dbReference>
<name>A0A3N0BYW9_9SPHI</name>
<accession>A0A3N0BYW9</accession>
<reference evidence="8 9" key="1">
    <citation type="submission" date="2018-10" db="EMBL/GenBank/DDBJ databases">
        <title>Genome sequencing of Pedobacter jejuensis TNB23.</title>
        <authorList>
            <person name="Cho Y.-J."/>
            <person name="Cho A."/>
            <person name="Kim O.-S."/>
        </authorList>
    </citation>
    <scope>NUCLEOTIDE SEQUENCE [LARGE SCALE GENOMIC DNA]</scope>
    <source>
        <strain evidence="8 9">TNB23</strain>
    </source>
</reference>
<dbReference type="Pfam" id="PF07980">
    <property type="entry name" value="SusD_RagB"/>
    <property type="match status" value="1"/>
</dbReference>
<dbReference type="AlphaFoldDB" id="A0A3N0BYW9"/>
<evidence type="ECO:0000256" key="1">
    <source>
        <dbReference type="ARBA" id="ARBA00004442"/>
    </source>
</evidence>
<dbReference type="OrthoDB" id="5694214at2"/>
<dbReference type="InterPro" id="IPR011990">
    <property type="entry name" value="TPR-like_helical_dom_sf"/>
</dbReference>
<evidence type="ECO:0000259" key="7">
    <source>
        <dbReference type="Pfam" id="PF14322"/>
    </source>
</evidence>
<evidence type="ECO:0000256" key="3">
    <source>
        <dbReference type="ARBA" id="ARBA00022729"/>
    </source>
</evidence>
<protein>
    <submittedName>
        <fullName evidence="8">RagB/SusD family nutrient uptake outer membrane protein</fullName>
    </submittedName>
</protein>
<organism evidence="8 9">
    <name type="scientific">Pedobacter jejuensis</name>
    <dbReference type="NCBI Taxonomy" id="1268550"/>
    <lineage>
        <taxon>Bacteria</taxon>
        <taxon>Pseudomonadati</taxon>
        <taxon>Bacteroidota</taxon>
        <taxon>Sphingobacteriia</taxon>
        <taxon>Sphingobacteriales</taxon>
        <taxon>Sphingobacteriaceae</taxon>
        <taxon>Pedobacter</taxon>
    </lineage>
</organism>